<organism evidence="5 6">
    <name type="scientific">Cetobacterium ceti</name>
    <dbReference type="NCBI Taxonomy" id="180163"/>
    <lineage>
        <taxon>Bacteria</taxon>
        <taxon>Fusobacteriati</taxon>
        <taxon>Fusobacteriota</taxon>
        <taxon>Fusobacteriia</taxon>
        <taxon>Fusobacteriales</taxon>
        <taxon>Fusobacteriaceae</taxon>
        <taxon>Cetobacterium</taxon>
    </lineage>
</organism>
<feature type="binding site" evidence="4">
    <location>
        <position position="43"/>
    </location>
    <ligand>
        <name>Zn(2+)</name>
        <dbReference type="ChEBI" id="CHEBI:29105"/>
    </ligand>
</feature>
<dbReference type="GO" id="GO:0008270">
    <property type="term" value="F:zinc ion binding"/>
    <property type="evidence" value="ECO:0007669"/>
    <property type="project" value="InterPro"/>
</dbReference>
<dbReference type="AlphaFoldDB" id="A0A1T4QFM6"/>
<keyword evidence="6" id="KW-1185">Reference proteome</keyword>
<feature type="binding site" evidence="4">
    <location>
        <position position="102"/>
    </location>
    <ligand>
        <name>Zn(2+)</name>
        <dbReference type="ChEBI" id="CHEBI:29105"/>
    </ligand>
</feature>
<feature type="binding site" evidence="4">
    <location>
        <position position="41"/>
    </location>
    <ligand>
        <name>Zn(2+)</name>
        <dbReference type="ChEBI" id="CHEBI:29105"/>
    </ligand>
</feature>
<dbReference type="GO" id="GO:0004089">
    <property type="term" value="F:carbonate dehydratase activity"/>
    <property type="evidence" value="ECO:0007669"/>
    <property type="project" value="InterPro"/>
</dbReference>
<evidence type="ECO:0000256" key="1">
    <source>
        <dbReference type="ARBA" id="ARBA00006217"/>
    </source>
</evidence>
<evidence type="ECO:0000256" key="3">
    <source>
        <dbReference type="ARBA" id="ARBA00022833"/>
    </source>
</evidence>
<dbReference type="OrthoDB" id="9792260at2"/>
<dbReference type="RefSeq" id="WP_078694748.1">
    <property type="nucleotide sequence ID" value="NZ_FUWX01000022.1"/>
</dbReference>
<reference evidence="5 6" key="1">
    <citation type="submission" date="2017-02" db="EMBL/GenBank/DDBJ databases">
        <authorList>
            <person name="Peterson S.W."/>
        </authorList>
    </citation>
    <scope>NUCLEOTIDE SEQUENCE [LARGE SCALE GENOMIC DNA]</scope>
    <source>
        <strain evidence="5 6">ATCC 700028</strain>
    </source>
</reference>
<evidence type="ECO:0000256" key="2">
    <source>
        <dbReference type="ARBA" id="ARBA00022723"/>
    </source>
</evidence>
<dbReference type="SMART" id="SM00947">
    <property type="entry name" value="Pro_CA"/>
    <property type="match status" value="1"/>
</dbReference>
<evidence type="ECO:0000313" key="6">
    <source>
        <dbReference type="Proteomes" id="UP000191153"/>
    </source>
</evidence>
<dbReference type="EMBL" id="FUWX01000022">
    <property type="protein sequence ID" value="SKA02593.1"/>
    <property type="molecule type" value="Genomic_DNA"/>
</dbReference>
<accession>A0A1T4QFM6</accession>
<dbReference type="InterPro" id="IPR001765">
    <property type="entry name" value="Carbonic_anhydrase"/>
</dbReference>
<evidence type="ECO:0000313" key="5">
    <source>
        <dbReference type="EMBL" id="SKA02593.1"/>
    </source>
</evidence>
<dbReference type="Pfam" id="PF00484">
    <property type="entry name" value="Pro_CA"/>
    <property type="match status" value="1"/>
</dbReference>
<feature type="binding site" evidence="4">
    <location>
        <position position="99"/>
    </location>
    <ligand>
        <name>Zn(2+)</name>
        <dbReference type="ChEBI" id="CHEBI:29105"/>
    </ligand>
</feature>
<dbReference type="PANTHER" id="PTHR43175">
    <property type="entry name" value="CARBONIC ANHYDRASE"/>
    <property type="match status" value="1"/>
</dbReference>
<evidence type="ECO:0000256" key="4">
    <source>
        <dbReference type="PIRSR" id="PIRSR601765-1"/>
    </source>
</evidence>
<proteinExistence type="inferred from homology"/>
<keyword evidence="3 4" id="KW-0862">Zinc</keyword>
<dbReference type="PANTHER" id="PTHR43175:SF3">
    <property type="entry name" value="CARBON DISULFIDE HYDROLASE"/>
    <property type="match status" value="1"/>
</dbReference>
<name>A0A1T4QFM6_9FUSO</name>
<sequence>MDKKNNLESILEFNKEFVKNKEYEKYNTTKTPDRKMVVVSCMDTRLTELLPQAMSIKNGDAKIIKNAGGVIIHPFGSAMRSILVSIYEFDVKEVYVVAHDECGMCNLNTSNTIQKMLDRGIDEATINTLYNSGIDVSQWLHGFSCIEESLKRSVSIVRNHPLLPKGIHVHGLIINPVTGKLRVFENGND</sequence>
<dbReference type="Proteomes" id="UP000191153">
    <property type="component" value="Unassembled WGS sequence"/>
</dbReference>
<dbReference type="InterPro" id="IPR036874">
    <property type="entry name" value="Carbonic_anhydrase_sf"/>
</dbReference>
<dbReference type="SUPFAM" id="SSF53056">
    <property type="entry name" value="beta-carbonic anhydrase, cab"/>
    <property type="match status" value="1"/>
</dbReference>
<dbReference type="Gene3D" id="3.40.1050.10">
    <property type="entry name" value="Carbonic anhydrase"/>
    <property type="match status" value="1"/>
</dbReference>
<gene>
    <name evidence="5" type="ORF">SAMN02745174_02312</name>
</gene>
<keyword evidence="2 4" id="KW-0479">Metal-binding</keyword>
<comment type="similarity">
    <text evidence="1">Belongs to the beta-class carbonic anhydrase family.</text>
</comment>
<comment type="cofactor">
    <cofactor evidence="4">
        <name>Zn(2+)</name>
        <dbReference type="ChEBI" id="CHEBI:29105"/>
    </cofactor>
    <text evidence="4">Binds 1 zinc ion per subunit.</text>
</comment>
<dbReference type="CDD" id="cd03379">
    <property type="entry name" value="beta_CA_cladeD"/>
    <property type="match status" value="1"/>
</dbReference>
<protein>
    <submittedName>
        <fullName evidence="5">Carbonic anhydrase</fullName>
    </submittedName>
</protein>
<dbReference type="STRING" id="180163.SAMN02745174_02312"/>